<dbReference type="RefSeq" id="WP_228099988.1">
    <property type="nucleotide sequence ID" value="NZ_JADGKQ010000101.1"/>
</dbReference>
<evidence type="ECO:0000313" key="1">
    <source>
        <dbReference type="EMBL" id="TFU44746.1"/>
    </source>
</evidence>
<gene>
    <name evidence="1" type="ORF">E4T97_21355</name>
</gene>
<dbReference type="EMBL" id="SPPV01000101">
    <property type="protein sequence ID" value="TFU44746.1"/>
    <property type="molecule type" value="Genomic_DNA"/>
</dbReference>
<dbReference type="AlphaFoldDB" id="A0A8H0CXZ0"/>
<reference evidence="1 2" key="1">
    <citation type="submission" date="2019-03" db="EMBL/GenBank/DDBJ databases">
        <title>Diversity of the mouse oral microbiome.</title>
        <authorList>
            <person name="Joseph S."/>
            <person name="Aduse-Opoku J."/>
            <person name="Curtis M."/>
            <person name="Wade W."/>
            <person name="Hashim A."/>
        </authorList>
    </citation>
    <scope>NUCLEOTIDE SEQUENCE [LARGE SCALE GENOMIC DNA]</scope>
    <source>
        <strain evidence="1 2">P2318</strain>
    </source>
</reference>
<organism evidence="1 2">
    <name type="scientific">Bacteroides acidifaciens</name>
    <dbReference type="NCBI Taxonomy" id="85831"/>
    <lineage>
        <taxon>Bacteria</taxon>
        <taxon>Pseudomonadati</taxon>
        <taxon>Bacteroidota</taxon>
        <taxon>Bacteroidia</taxon>
        <taxon>Bacteroidales</taxon>
        <taxon>Bacteroidaceae</taxon>
        <taxon>Bacteroides</taxon>
    </lineage>
</organism>
<evidence type="ECO:0000313" key="2">
    <source>
        <dbReference type="Proteomes" id="UP000298073"/>
    </source>
</evidence>
<feature type="non-terminal residue" evidence="1">
    <location>
        <position position="1"/>
    </location>
</feature>
<accession>A0A8H0CXZ0</accession>
<name>A0A8H0CXZ0_9BACE</name>
<comment type="caution">
    <text evidence="1">The sequence shown here is derived from an EMBL/GenBank/DDBJ whole genome shotgun (WGS) entry which is preliminary data.</text>
</comment>
<proteinExistence type="predicted"/>
<protein>
    <submittedName>
        <fullName evidence="1">Uncharacterized protein</fullName>
    </submittedName>
</protein>
<sequence length="131" mass="14594">VTQLGEVVEVYNLKDSTHVVRIGEHDEPEFKVSDGYGIPTGIMGFSDVQVTDSAIYAVFHGTSFKEIARQSGKLPDGGKYIYVFSLKGEPLYKYVLDHYIYGIWVDEATKTIMATDVNSDQPILKFCFGSV</sequence>
<dbReference type="Pfam" id="PF15869">
    <property type="entry name" value="TolB_like"/>
    <property type="match status" value="1"/>
</dbReference>
<dbReference type="Proteomes" id="UP000298073">
    <property type="component" value="Unassembled WGS sequence"/>
</dbReference>